<organism evidence="1 2">
    <name type="scientific">Paratrimastix pyriformis</name>
    <dbReference type="NCBI Taxonomy" id="342808"/>
    <lineage>
        <taxon>Eukaryota</taxon>
        <taxon>Metamonada</taxon>
        <taxon>Preaxostyla</taxon>
        <taxon>Paratrimastigidae</taxon>
        <taxon>Paratrimastix</taxon>
    </lineage>
</organism>
<accession>A0ABQ8UTQ8</accession>
<dbReference type="SUPFAM" id="SSF52058">
    <property type="entry name" value="L domain-like"/>
    <property type="match status" value="1"/>
</dbReference>
<dbReference type="PANTHER" id="PTHR38926:SF5">
    <property type="entry name" value="F-BOX AND LEUCINE-RICH REPEAT PROTEIN 6"/>
    <property type="match status" value="1"/>
</dbReference>
<gene>
    <name evidence="1" type="ORF">PAPYR_495</name>
</gene>
<proteinExistence type="predicted"/>
<dbReference type="Gene3D" id="3.80.10.10">
    <property type="entry name" value="Ribonuclease Inhibitor"/>
    <property type="match status" value="1"/>
</dbReference>
<keyword evidence="2" id="KW-1185">Reference proteome</keyword>
<dbReference type="InterPro" id="IPR032675">
    <property type="entry name" value="LRR_dom_sf"/>
</dbReference>
<comment type="caution">
    <text evidence="1">The sequence shown here is derived from an EMBL/GenBank/DDBJ whole genome shotgun (WGS) entry which is preliminary data.</text>
</comment>
<dbReference type="Proteomes" id="UP001141327">
    <property type="component" value="Unassembled WGS sequence"/>
</dbReference>
<reference evidence="1" key="1">
    <citation type="journal article" date="2022" name="bioRxiv">
        <title>Genomics of Preaxostyla Flagellates Illuminates Evolutionary Transitions and the Path Towards Mitochondrial Loss.</title>
        <authorList>
            <person name="Novak L.V.F."/>
            <person name="Treitli S.C."/>
            <person name="Pyrih J."/>
            <person name="Halakuc P."/>
            <person name="Pipaliya S.V."/>
            <person name="Vacek V."/>
            <person name="Brzon O."/>
            <person name="Soukal P."/>
            <person name="Eme L."/>
            <person name="Dacks J.B."/>
            <person name="Karnkowska A."/>
            <person name="Elias M."/>
            <person name="Hampl V."/>
        </authorList>
    </citation>
    <scope>NUCLEOTIDE SEQUENCE</scope>
    <source>
        <strain evidence="1">RCP-MX</strain>
    </source>
</reference>
<sequence>MRKSQKIAKRNQEMANPWGLIPPELLRAIVGILRAHFRPTFSCSVFRMTSALAFGGTLRELSLVAEPNPVLSTERVSPLFPRARATGCIEPPPNDALAALVGPCKTLRKLSFLEEAPNHAAALDIAARRRLTEHTSGSVDWVDEAFGGHTQLAILEELPSLPEPAVERILSHLPGLMELTVSPDFDMNARLLAALARSCPGLQVLRCGLKQDRDLAALAPLSGVLKELDRRERGYVASFRGTLRSEESLAAFVGSLSAVTSLNLTISCPPAALEPIASNLTSLALGDLLEEKDLPSPWLCHLETLSLYLYMPVVSAQLSTDVPALAAVLCSLPHLTRLTLKFVYTSCISLSTLLPPDLLNRLEYLHVGINAFIEHFPICITSSSLRQLRLWVKRGPVNLALHCPALVALDLTKMPHRLTSLQCPRLRTLIMPAQSLDGTAPMPDLEVVERSWRWFASEDTLWEDPILMLAGSPRLRVLFDVRLTQPDLLARLCACGSLVRLEGLHLDVTRLPNPLVLRLPQLEHLDLHIERSARPPTEGPPLPPLDLQVVAPELITFSLAIDTESLPSVQVRLRSCPHLVRLALQSSAAAISLHLDEAEEVVGTPPMQPRGLIVDGLDAASLLGLLTRHGSRLRDFSSRRLRAVAPENWPQLMGALSGLPRLTSLAVNVPGAPSPLMLACPHLRTLVLDELSDEAKVALACPLLESLSGIKRPSRQLVLVLPAPNLPPTDDEDDDQR</sequence>
<evidence type="ECO:0000313" key="2">
    <source>
        <dbReference type="Proteomes" id="UP001141327"/>
    </source>
</evidence>
<evidence type="ECO:0000313" key="1">
    <source>
        <dbReference type="EMBL" id="KAJ4462523.1"/>
    </source>
</evidence>
<dbReference type="EMBL" id="JAPMOS010000002">
    <property type="protein sequence ID" value="KAJ4462523.1"/>
    <property type="molecule type" value="Genomic_DNA"/>
</dbReference>
<dbReference type="PANTHER" id="PTHR38926">
    <property type="entry name" value="F-BOX DOMAIN CONTAINING PROTEIN, EXPRESSED"/>
    <property type="match status" value="1"/>
</dbReference>
<protein>
    <submittedName>
        <fullName evidence="1">Uncharacterized protein</fullName>
    </submittedName>
</protein>
<name>A0ABQ8UTQ8_9EUKA</name>